<proteinExistence type="predicted"/>
<dbReference type="OrthoDB" id="9132670at2"/>
<reference evidence="1 2" key="1">
    <citation type="submission" date="2018-12" db="EMBL/GenBank/DDBJ databases">
        <authorList>
            <person name="Kim S.-J."/>
            <person name="Jung G.-Y."/>
        </authorList>
    </citation>
    <scope>NUCLEOTIDE SEQUENCE [LARGE SCALE GENOMIC DNA]</scope>
    <source>
        <strain evidence="1 2">03SU3-P</strain>
    </source>
</reference>
<dbReference type="EMBL" id="RWJI01000001">
    <property type="protein sequence ID" value="RRQ51536.1"/>
    <property type="molecule type" value="Genomic_DNA"/>
</dbReference>
<evidence type="ECO:0000313" key="1">
    <source>
        <dbReference type="EMBL" id="RRQ51536.1"/>
    </source>
</evidence>
<dbReference type="Proteomes" id="UP000268553">
    <property type="component" value="Unassembled WGS sequence"/>
</dbReference>
<protein>
    <submittedName>
        <fullName evidence="1">Uncharacterized protein</fullName>
    </submittedName>
</protein>
<dbReference type="AlphaFoldDB" id="A0A426RRH4"/>
<keyword evidence="2" id="KW-1185">Reference proteome</keyword>
<gene>
    <name evidence="1" type="ORF">D7D48_01150</name>
</gene>
<evidence type="ECO:0000313" key="2">
    <source>
        <dbReference type="Proteomes" id="UP000268553"/>
    </source>
</evidence>
<comment type="caution">
    <text evidence="1">The sequence shown here is derived from an EMBL/GenBank/DDBJ whole genome shotgun (WGS) entry which is preliminary data.</text>
</comment>
<accession>A0A426RRH4</accession>
<name>A0A426RRH4_9SPHN</name>
<sequence>MTTTLETTVNFNIAEIAAMPSITVPANATVSVDAGEAEWVAPVISNAYNTIVSLVADQEIWLNGVHRTANEQLYVILQRCYHLYSLMASDKDQNEKLKAAIERHNIERNLGIDTKSHTMTNIIKVVFGADRRRASSYSSALRVALAQKVKVQDLPQFLRDAGGVEEVRRKQTNGGAPKVDKVGAAVRQIAHVNLAVIDEEAISSKLDCGAIGKHVILVATQDVNGTLIINSVVQTEGVTNAVLTAIYNAEHKTWTKKADEEQPASEADELDALINAAVNDTDFAAAA</sequence>
<dbReference type="RefSeq" id="WP_125229550.1">
    <property type="nucleotide sequence ID" value="NZ_RWJI01000001.1"/>
</dbReference>
<organism evidence="1 2">
    <name type="scientific">Sphingorhabdus wooponensis</name>
    <dbReference type="NCBI Taxonomy" id="940136"/>
    <lineage>
        <taxon>Bacteria</taxon>
        <taxon>Pseudomonadati</taxon>
        <taxon>Pseudomonadota</taxon>
        <taxon>Alphaproteobacteria</taxon>
        <taxon>Sphingomonadales</taxon>
        <taxon>Sphingomonadaceae</taxon>
        <taxon>Sphingorhabdus</taxon>
    </lineage>
</organism>